<keyword evidence="4" id="KW-1185">Reference proteome</keyword>
<dbReference type="InterPro" id="IPR027266">
    <property type="entry name" value="TrmE/GcvT-like"/>
</dbReference>
<dbReference type="Gene3D" id="3.30.1360.120">
    <property type="entry name" value="Probable tRNA modification gtpase trme, domain 1"/>
    <property type="match status" value="2"/>
</dbReference>
<organism evidence="3 4">
    <name type="scientific">Peteryoungia desertarenae</name>
    <dbReference type="NCBI Taxonomy" id="1813451"/>
    <lineage>
        <taxon>Bacteria</taxon>
        <taxon>Pseudomonadati</taxon>
        <taxon>Pseudomonadota</taxon>
        <taxon>Alphaproteobacteria</taxon>
        <taxon>Hyphomicrobiales</taxon>
        <taxon>Rhizobiaceae</taxon>
        <taxon>Peteryoungia</taxon>
    </lineage>
</organism>
<keyword evidence="1" id="KW-0809">Transit peptide</keyword>
<name>A0ABX6QNZ1_9HYPH</name>
<dbReference type="EMBL" id="CP058350">
    <property type="protein sequence ID" value="QLF69960.1"/>
    <property type="molecule type" value="Genomic_DNA"/>
</dbReference>
<protein>
    <submittedName>
        <fullName evidence="3">Folate-binding protein YgfZ</fullName>
    </submittedName>
</protein>
<feature type="domain" description="CAF17 C-terminal" evidence="2">
    <location>
        <begin position="197"/>
        <end position="268"/>
    </location>
</feature>
<dbReference type="PANTHER" id="PTHR22602:SF0">
    <property type="entry name" value="TRANSFERASE CAF17, MITOCHONDRIAL-RELATED"/>
    <property type="match status" value="1"/>
</dbReference>
<proteinExistence type="predicted"/>
<evidence type="ECO:0000256" key="1">
    <source>
        <dbReference type="ARBA" id="ARBA00022946"/>
    </source>
</evidence>
<evidence type="ECO:0000313" key="3">
    <source>
        <dbReference type="EMBL" id="QLF69960.1"/>
    </source>
</evidence>
<dbReference type="NCBIfam" id="TIGR03317">
    <property type="entry name" value="ygfZ_signature"/>
    <property type="match status" value="1"/>
</dbReference>
<sequence>MPSAFLSDRAVIEIRGQDAEHFLQNLITTDVGALADGEARPGALLTPQGKILFEFLISRSVDGFHLETHEDQRDGLIRRLTMYKLRAAVEIKASATSGTTVFWGETELPQGLRDHRFAVAGVDLVRIPGQVGVAGPLAAYDALRVLVGVPDSGSDFALEDVFPHDVLYDKADGVSFRKGCYVGQEVVSRMQHRGTARRRLVLLSGDQPLPVPGSNLTVDGKPVGTLGTVVGQRGLAIARIDKIGEALAEGKDVLAGGIPVSATLPRWSGLNFPTRSDEA</sequence>
<dbReference type="InterPro" id="IPR045179">
    <property type="entry name" value="YgfZ/GcvT"/>
</dbReference>
<accession>A0ABX6QNZ1</accession>
<reference evidence="3 4" key="1">
    <citation type="submission" date="2020-06" db="EMBL/GenBank/DDBJ databases">
        <title>Genome sequence of Rhizobium sp strain ADMK78.</title>
        <authorList>
            <person name="Rahi P."/>
        </authorList>
    </citation>
    <scope>NUCLEOTIDE SEQUENCE [LARGE SCALE GENOMIC DNA]</scope>
    <source>
        <strain evidence="3 4">ADMK78</strain>
    </source>
</reference>
<evidence type="ECO:0000259" key="2">
    <source>
        <dbReference type="Pfam" id="PF25455"/>
    </source>
</evidence>
<evidence type="ECO:0000313" key="4">
    <source>
        <dbReference type="Proteomes" id="UP000308530"/>
    </source>
</evidence>
<dbReference type="Pfam" id="PF25455">
    <property type="entry name" value="Beta-barrel_CAF17_C"/>
    <property type="match status" value="1"/>
</dbReference>
<dbReference type="PANTHER" id="PTHR22602">
    <property type="entry name" value="TRANSFERASE CAF17, MITOCHONDRIAL-RELATED"/>
    <property type="match status" value="1"/>
</dbReference>
<gene>
    <name evidence="3" type="ORF">FE840_010660</name>
</gene>
<dbReference type="RefSeq" id="WP_138288086.1">
    <property type="nucleotide sequence ID" value="NZ_CP058350.1"/>
</dbReference>
<dbReference type="Proteomes" id="UP000308530">
    <property type="component" value="Chromosome"/>
</dbReference>
<dbReference type="InterPro" id="IPR057460">
    <property type="entry name" value="CAF17_C"/>
</dbReference>
<dbReference type="SUPFAM" id="SSF103025">
    <property type="entry name" value="Folate-binding domain"/>
    <property type="match status" value="1"/>
</dbReference>
<dbReference type="InterPro" id="IPR017703">
    <property type="entry name" value="YgfZ/GCV_T_CS"/>
</dbReference>